<name>A0AAV0UGZ0_HYABA</name>
<keyword evidence="2" id="KW-0472">Membrane</keyword>
<reference evidence="3" key="1">
    <citation type="submission" date="2022-12" db="EMBL/GenBank/DDBJ databases">
        <authorList>
            <person name="Webb A."/>
        </authorList>
    </citation>
    <scope>NUCLEOTIDE SEQUENCE</scope>
    <source>
        <strain evidence="3">Hp1</strain>
    </source>
</reference>
<accession>A0AAV0UGZ0</accession>
<feature type="compositionally biased region" description="Basic residues" evidence="1">
    <location>
        <begin position="109"/>
        <end position="125"/>
    </location>
</feature>
<protein>
    <recommendedName>
        <fullName evidence="5">Cathepsin propeptide inhibitor domain-containing protein</fullName>
    </recommendedName>
</protein>
<dbReference type="Proteomes" id="UP001162031">
    <property type="component" value="Unassembled WGS sequence"/>
</dbReference>
<evidence type="ECO:0000256" key="1">
    <source>
        <dbReference type="SAM" id="MobiDB-lite"/>
    </source>
</evidence>
<feature type="compositionally biased region" description="Acidic residues" evidence="1">
    <location>
        <begin position="74"/>
        <end position="94"/>
    </location>
</feature>
<gene>
    <name evidence="3" type="ORF">HBR001_LOCUS6744</name>
</gene>
<feature type="region of interest" description="Disordered" evidence="1">
    <location>
        <begin position="58"/>
        <end position="131"/>
    </location>
</feature>
<evidence type="ECO:0000313" key="3">
    <source>
        <dbReference type="EMBL" id="CAI5736177.1"/>
    </source>
</evidence>
<organism evidence="3 4">
    <name type="scientific">Hyaloperonospora brassicae</name>
    <name type="common">Brassica downy mildew</name>
    <name type="synonym">Peronospora brassicae</name>
    <dbReference type="NCBI Taxonomy" id="162125"/>
    <lineage>
        <taxon>Eukaryota</taxon>
        <taxon>Sar</taxon>
        <taxon>Stramenopiles</taxon>
        <taxon>Oomycota</taxon>
        <taxon>Peronosporomycetes</taxon>
        <taxon>Peronosporales</taxon>
        <taxon>Peronosporaceae</taxon>
        <taxon>Hyaloperonospora</taxon>
    </lineage>
</organism>
<keyword evidence="2" id="KW-1133">Transmembrane helix</keyword>
<evidence type="ECO:0000256" key="2">
    <source>
        <dbReference type="SAM" id="Phobius"/>
    </source>
</evidence>
<keyword evidence="4" id="KW-1185">Reference proteome</keyword>
<evidence type="ECO:0000313" key="4">
    <source>
        <dbReference type="Proteomes" id="UP001162031"/>
    </source>
</evidence>
<dbReference type="AlphaFoldDB" id="A0AAV0UGZ0"/>
<dbReference type="EMBL" id="CANTFL010001299">
    <property type="protein sequence ID" value="CAI5736177.1"/>
    <property type="molecule type" value="Genomic_DNA"/>
</dbReference>
<proteinExistence type="predicted"/>
<keyword evidence="2" id="KW-0812">Transmembrane</keyword>
<feature type="transmembrane region" description="Helical" evidence="2">
    <location>
        <begin position="21"/>
        <end position="40"/>
    </location>
</feature>
<evidence type="ECO:0008006" key="5">
    <source>
        <dbReference type="Google" id="ProtNLM"/>
    </source>
</evidence>
<sequence>MDTEVKTTLELPPAPRSPWDFVYVLSPVIKYYVALLLLFVGARWFNRQLGNDAEVPERQPLRPVLSPELTIESSDSDEDEEDGGEDEGEDEEDIKELVTSGNSLVPMTRQKKKKQQQQQQRKQKNAAKALFDGLRKVEQELQDKKAQDDEARDNVSWNELHMKMLKRYKDKYPDHGPRVATETTDKYDEEFHALLRENNIDLDMLTRETAHGSKQTPD</sequence>
<comment type="caution">
    <text evidence="3">The sequence shown here is derived from an EMBL/GenBank/DDBJ whole genome shotgun (WGS) entry which is preliminary data.</text>
</comment>